<feature type="transmembrane region" description="Helical" evidence="1">
    <location>
        <begin position="134"/>
        <end position="154"/>
    </location>
</feature>
<feature type="transmembrane region" description="Helical" evidence="1">
    <location>
        <begin position="67"/>
        <end position="87"/>
    </location>
</feature>
<dbReference type="Proteomes" id="UP000283492">
    <property type="component" value="Unassembled WGS sequence"/>
</dbReference>
<dbReference type="InterPro" id="IPR032834">
    <property type="entry name" value="NatK-like_C"/>
</dbReference>
<dbReference type="RefSeq" id="WP_118579718.1">
    <property type="nucleotide sequence ID" value="NZ_CABJFX010000003.1"/>
</dbReference>
<evidence type="ECO:0000256" key="1">
    <source>
        <dbReference type="SAM" id="Phobius"/>
    </source>
</evidence>
<evidence type="ECO:0000259" key="2">
    <source>
        <dbReference type="Pfam" id="PF14501"/>
    </source>
</evidence>
<proteinExistence type="predicted"/>
<protein>
    <submittedName>
        <fullName evidence="3">ATP-binding protein</fullName>
    </submittedName>
</protein>
<feature type="transmembrane region" description="Helical" evidence="1">
    <location>
        <begin position="12"/>
        <end position="28"/>
    </location>
</feature>
<dbReference type="CDD" id="cd16935">
    <property type="entry name" value="HATPase_AgrC-ComD-like"/>
    <property type="match status" value="1"/>
</dbReference>
<comment type="caution">
    <text evidence="3">The sequence shown here is derived from an EMBL/GenBank/DDBJ whole genome shotgun (WGS) entry which is preliminary data.</text>
</comment>
<accession>A0A3R6DT81</accession>
<keyword evidence="3" id="KW-0067">ATP-binding</keyword>
<dbReference type="Gene3D" id="3.30.565.10">
    <property type="entry name" value="Histidine kinase-like ATPase, C-terminal domain"/>
    <property type="match status" value="1"/>
</dbReference>
<feature type="transmembrane region" description="Helical" evidence="1">
    <location>
        <begin position="206"/>
        <end position="228"/>
    </location>
</feature>
<dbReference type="GO" id="GO:0005524">
    <property type="term" value="F:ATP binding"/>
    <property type="evidence" value="ECO:0007669"/>
    <property type="project" value="UniProtKB-KW"/>
</dbReference>
<dbReference type="SUPFAM" id="SSF55874">
    <property type="entry name" value="ATPase domain of HSP90 chaperone/DNA topoisomerase II/histidine kinase"/>
    <property type="match status" value="1"/>
</dbReference>
<keyword evidence="1" id="KW-0472">Membrane</keyword>
<feature type="transmembrane region" description="Helical" evidence="1">
    <location>
        <begin position="175"/>
        <end position="194"/>
    </location>
</feature>
<feature type="transmembrane region" description="Helical" evidence="1">
    <location>
        <begin position="35"/>
        <end position="55"/>
    </location>
</feature>
<dbReference type="Pfam" id="PF14501">
    <property type="entry name" value="HATPase_c_5"/>
    <property type="match status" value="1"/>
</dbReference>
<keyword evidence="3" id="KW-0547">Nucleotide-binding</keyword>
<name>A0A3R6DT81_9FIRM</name>
<feature type="domain" description="Sensor histidine kinase NatK-like C-terminal" evidence="2">
    <location>
        <begin position="338"/>
        <end position="444"/>
    </location>
</feature>
<reference evidence="3 4" key="1">
    <citation type="submission" date="2018-08" db="EMBL/GenBank/DDBJ databases">
        <title>A genome reference for cultivated species of the human gut microbiota.</title>
        <authorList>
            <person name="Zou Y."/>
            <person name="Xue W."/>
            <person name="Luo G."/>
        </authorList>
    </citation>
    <scope>NUCLEOTIDE SEQUENCE [LARGE SCALE GENOMIC DNA]</scope>
    <source>
        <strain evidence="3 4">AM42-1AC</strain>
    </source>
</reference>
<dbReference type="AlphaFoldDB" id="A0A3R6DT81"/>
<evidence type="ECO:0000313" key="4">
    <source>
        <dbReference type="Proteomes" id="UP000283492"/>
    </source>
</evidence>
<keyword evidence="1" id="KW-1133">Transmembrane helix</keyword>
<evidence type="ECO:0000313" key="3">
    <source>
        <dbReference type="EMBL" id="RHA90961.1"/>
    </source>
</evidence>
<organism evidence="3 4">
    <name type="scientific">Roseburia inulinivorans</name>
    <dbReference type="NCBI Taxonomy" id="360807"/>
    <lineage>
        <taxon>Bacteria</taxon>
        <taxon>Bacillati</taxon>
        <taxon>Bacillota</taxon>
        <taxon>Clostridia</taxon>
        <taxon>Lachnospirales</taxon>
        <taxon>Lachnospiraceae</taxon>
        <taxon>Roseburia</taxon>
    </lineage>
</organism>
<feature type="transmembrane region" description="Helical" evidence="1">
    <location>
        <begin position="99"/>
        <end position="128"/>
    </location>
</feature>
<dbReference type="InterPro" id="IPR036890">
    <property type="entry name" value="HATPase_C_sf"/>
</dbReference>
<dbReference type="EMBL" id="QSFX01000003">
    <property type="protein sequence ID" value="RHA90961.1"/>
    <property type="molecule type" value="Genomic_DNA"/>
</dbReference>
<sequence length="461" mass="52944">MSGLDIFEELRYIIELLLAEYMFAYYFAKKKKGFGSLMAAGGVLLCMISVFYISIRQTVVAYGDELITGIVSCVWYIGLLFLTMFFIKVCFEISFSDILFIAISGYAAMHIEYVVVNEVLALGVWSYLQTNLPLYVIICTVSCGLWYMLIMKIFAAKLRACDGKLYEDTKETIGLFLVLLIVLLFGTFTCQSVFRGWYQANSTENNYLGALMDFFICTLVLVVQYSAFRINTLSREKEIVKQLLYERQKQYQLSKENIEIINHKCHDLKHQLEALKHADSKDMQQYLAEVEDSIMIYDHVVETENEVLNTILSEKSLYCEKHQITLTCIADAAPMDFMSVMDIYALLGNAFDNAIEAVSKYQDVEKRVVSLTISAKNDFLCIQTNNYVEGELQFKDGLPLSTKKRNRTYHGFGMKSMKHLTEKYGGTLVASQEKNIFMLQIILPMPKEFVRLLKEKKKNDL</sequence>
<keyword evidence="1" id="KW-0812">Transmembrane</keyword>
<gene>
    <name evidence="3" type="ORF">DW914_03185</name>
</gene>